<proteinExistence type="inferred from homology"/>
<dbReference type="EMBL" id="NEDP02005094">
    <property type="protein sequence ID" value="OWF43461.1"/>
    <property type="molecule type" value="Genomic_DNA"/>
</dbReference>
<dbReference type="InterPro" id="IPR052064">
    <property type="entry name" value="Mito_IMP1_subunit"/>
</dbReference>
<keyword evidence="7" id="KW-0472">Membrane</keyword>
<evidence type="ECO:0000256" key="9">
    <source>
        <dbReference type="PIRSR" id="PIRSR600223-1"/>
    </source>
</evidence>
<comment type="subcellular location">
    <subcellularLocation>
        <location evidence="1">Mitochondrion inner membrane</location>
    </subcellularLocation>
</comment>
<evidence type="ECO:0000256" key="4">
    <source>
        <dbReference type="ARBA" id="ARBA00022792"/>
    </source>
</evidence>
<dbReference type="CDD" id="cd06530">
    <property type="entry name" value="S26_SPase_I"/>
    <property type="match status" value="1"/>
</dbReference>
<dbReference type="PANTHER" id="PTHR12383">
    <property type="entry name" value="PROTEASE FAMILY S26 MITOCHONDRIAL INNER MEMBRANE PROTEASE-RELATED"/>
    <property type="match status" value="1"/>
</dbReference>
<feature type="domain" description="Peptidase S26" evidence="10">
    <location>
        <begin position="23"/>
        <end position="96"/>
    </location>
</feature>
<dbReference type="InterPro" id="IPR019756">
    <property type="entry name" value="Pept_S26A_signal_pept_1_Ser-AS"/>
</dbReference>
<protein>
    <submittedName>
        <fullName evidence="11">Mitochondrial inner membrane protease subunit 1</fullName>
    </submittedName>
</protein>
<dbReference type="InterPro" id="IPR019533">
    <property type="entry name" value="Peptidase_S26"/>
</dbReference>
<dbReference type="OrthoDB" id="308440at2759"/>
<dbReference type="GO" id="GO:0006465">
    <property type="term" value="P:signal peptide processing"/>
    <property type="evidence" value="ECO:0007669"/>
    <property type="project" value="InterPro"/>
</dbReference>
<dbReference type="GO" id="GO:0004252">
    <property type="term" value="F:serine-type endopeptidase activity"/>
    <property type="evidence" value="ECO:0007669"/>
    <property type="project" value="InterPro"/>
</dbReference>
<feature type="active site" evidence="9">
    <location>
        <position position="86"/>
    </location>
</feature>
<feature type="domain" description="Peptidase S26" evidence="10">
    <location>
        <begin position="103"/>
        <end position="140"/>
    </location>
</feature>
<evidence type="ECO:0000313" key="11">
    <source>
        <dbReference type="EMBL" id="OWF43461.1"/>
    </source>
</evidence>
<keyword evidence="3 11" id="KW-0645">Protease</keyword>
<evidence type="ECO:0000256" key="5">
    <source>
        <dbReference type="ARBA" id="ARBA00022801"/>
    </source>
</evidence>
<keyword evidence="5" id="KW-0378">Hydrolase</keyword>
<dbReference type="PANTHER" id="PTHR12383:SF16">
    <property type="entry name" value="MITOCHONDRIAL INNER MEMBRANE PROTEASE SUBUNIT 1"/>
    <property type="match status" value="1"/>
</dbReference>
<dbReference type="STRING" id="6573.A0A210Q414"/>
<dbReference type="Gene3D" id="2.10.109.10">
    <property type="entry name" value="Umud Fragment, subunit A"/>
    <property type="match status" value="1"/>
</dbReference>
<evidence type="ECO:0000256" key="2">
    <source>
        <dbReference type="ARBA" id="ARBA00011805"/>
    </source>
</evidence>
<comment type="subunit">
    <text evidence="2">Heterodimer of 2 subunits, IMMPL1 and IMMPL2.</text>
</comment>
<organism evidence="11 12">
    <name type="scientific">Mizuhopecten yessoensis</name>
    <name type="common">Japanese scallop</name>
    <name type="synonym">Patinopecten yessoensis</name>
    <dbReference type="NCBI Taxonomy" id="6573"/>
    <lineage>
        <taxon>Eukaryota</taxon>
        <taxon>Metazoa</taxon>
        <taxon>Spiralia</taxon>
        <taxon>Lophotrochozoa</taxon>
        <taxon>Mollusca</taxon>
        <taxon>Bivalvia</taxon>
        <taxon>Autobranchia</taxon>
        <taxon>Pteriomorphia</taxon>
        <taxon>Pectinida</taxon>
        <taxon>Pectinoidea</taxon>
        <taxon>Pectinidae</taxon>
        <taxon>Mizuhopecten</taxon>
    </lineage>
</organism>
<sequence length="248" mass="27741">MAAAPVSLMTRIGRRVFTLVKFGCILHCMTEYVGTFAVCHGISMQPTLHSGDIILGDRLAITRRKLENGEIVLCKSPEDPFMYVCKRVVAMEGERVFNKGWYTKIPKGHVWLEGDNRDFSHDSRSFGPVPYALVYTKVFYRIIFKDPNAPDMWDRASNGIFYSAISLECYITDTATSTPDHFTLHLGCWSCVGRRNTLSLIFHACDDFGDRTPAACVEGRNHGVLNKGVLQVCQEIYCNALQLLGSAG</sequence>
<evidence type="ECO:0000256" key="8">
    <source>
        <dbReference type="ARBA" id="ARBA00038445"/>
    </source>
</evidence>
<comment type="similarity">
    <text evidence="8">Belongs to the peptidase S26 family. IMP1 subfamily.</text>
</comment>
<dbReference type="GO" id="GO:0006627">
    <property type="term" value="P:protein processing involved in protein targeting to mitochondrion"/>
    <property type="evidence" value="ECO:0007669"/>
    <property type="project" value="TreeGrafter"/>
</dbReference>
<reference evidence="11 12" key="1">
    <citation type="journal article" date="2017" name="Nat. Ecol. Evol.">
        <title>Scallop genome provides insights into evolution of bilaterian karyotype and development.</title>
        <authorList>
            <person name="Wang S."/>
            <person name="Zhang J."/>
            <person name="Jiao W."/>
            <person name="Li J."/>
            <person name="Xun X."/>
            <person name="Sun Y."/>
            <person name="Guo X."/>
            <person name="Huan P."/>
            <person name="Dong B."/>
            <person name="Zhang L."/>
            <person name="Hu X."/>
            <person name="Sun X."/>
            <person name="Wang J."/>
            <person name="Zhao C."/>
            <person name="Wang Y."/>
            <person name="Wang D."/>
            <person name="Huang X."/>
            <person name="Wang R."/>
            <person name="Lv J."/>
            <person name="Li Y."/>
            <person name="Zhang Z."/>
            <person name="Liu B."/>
            <person name="Lu W."/>
            <person name="Hui Y."/>
            <person name="Liang J."/>
            <person name="Zhou Z."/>
            <person name="Hou R."/>
            <person name="Li X."/>
            <person name="Liu Y."/>
            <person name="Li H."/>
            <person name="Ning X."/>
            <person name="Lin Y."/>
            <person name="Zhao L."/>
            <person name="Xing Q."/>
            <person name="Dou J."/>
            <person name="Li Y."/>
            <person name="Mao J."/>
            <person name="Guo H."/>
            <person name="Dou H."/>
            <person name="Li T."/>
            <person name="Mu C."/>
            <person name="Jiang W."/>
            <person name="Fu Q."/>
            <person name="Fu X."/>
            <person name="Miao Y."/>
            <person name="Liu J."/>
            <person name="Yu Q."/>
            <person name="Li R."/>
            <person name="Liao H."/>
            <person name="Li X."/>
            <person name="Kong Y."/>
            <person name="Jiang Z."/>
            <person name="Chourrout D."/>
            <person name="Li R."/>
            <person name="Bao Z."/>
        </authorList>
    </citation>
    <scope>NUCLEOTIDE SEQUENCE [LARGE SCALE GENOMIC DNA]</scope>
    <source>
        <strain evidence="11 12">PY_sf001</strain>
    </source>
</reference>
<dbReference type="InterPro" id="IPR036286">
    <property type="entry name" value="LexA/Signal_pep-like_sf"/>
</dbReference>
<keyword evidence="4" id="KW-0999">Mitochondrion inner membrane</keyword>
<keyword evidence="12" id="KW-1185">Reference proteome</keyword>
<dbReference type="PROSITE" id="PS00501">
    <property type="entry name" value="SPASE_I_1"/>
    <property type="match status" value="1"/>
</dbReference>
<dbReference type="SUPFAM" id="SSF51306">
    <property type="entry name" value="LexA/Signal peptidase"/>
    <property type="match status" value="1"/>
</dbReference>
<name>A0A210Q414_MIZYE</name>
<dbReference type="GO" id="GO:0042720">
    <property type="term" value="C:mitochondrial inner membrane peptidase complex"/>
    <property type="evidence" value="ECO:0007669"/>
    <property type="project" value="TreeGrafter"/>
</dbReference>
<feature type="active site" evidence="9">
    <location>
        <position position="43"/>
    </location>
</feature>
<evidence type="ECO:0000259" key="10">
    <source>
        <dbReference type="Pfam" id="PF10502"/>
    </source>
</evidence>
<keyword evidence="6" id="KW-0496">Mitochondrion</keyword>
<gene>
    <name evidence="11" type="ORF">KP79_PYT23873</name>
</gene>
<dbReference type="Pfam" id="PF10502">
    <property type="entry name" value="Peptidase_S26"/>
    <property type="match status" value="2"/>
</dbReference>
<dbReference type="Proteomes" id="UP000242188">
    <property type="component" value="Unassembled WGS sequence"/>
</dbReference>
<evidence type="ECO:0000313" key="12">
    <source>
        <dbReference type="Proteomes" id="UP000242188"/>
    </source>
</evidence>
<evidence type="ECO:0000256" key="1">
    <source>
        <dbReference type="ARBA" id="ARBA00004273"/>
    </source>
</evidence>
<dbReference type="AlphaFoldDB" id="A0A210Q414"/>
<dbReference type="InterPro" id="IPR000223">
    <property type="entry name" value="Pept_S26A_signal_pept_1"/>
</dbReference>
<evidence type="ECO:0000256" key="7">
    <source>
        <dbReference type="ARBA" id="ARBA00023136"/>
    </source>
</evidence>
<comment type="caution">
    <text evidence="11">The sequence shown here is derived from an EMBL/GenBank/DDBJ whole genome shotgun (WGS) entry which is preliminary data.</text>
</comment>
<evidence type="ECO:0000256" key="6">
    <source>
        <dbReference type="ARBA" id="ARBA00023128"/>
    </source>
</evidence>
<evidence type="ECO:0000256" key="3">
    <source>
        <dbReference type="ARBA" id="ARBA00022670"/>
    </source>
</evidence>
<dbReference type="PRINTS" id="PR00727">
    <property type="entry name" value="LEADERPTASE"/>
</dbReference>
<accession>A0A210Q414</accession>